<organism evidence="1 2">
    <name type="scientific">Clonorchis sinensis</name>
    <name type="common">Chinese liver fluke</name>
    <dbReference type="NCBI Taxonomy" id="79923"/>
    <lineage>
        <taxon>Eukaryota</taxon>
        <taxon>Metazoa</taxon>
        <taxon>Spiralia</taxon>
        <taxon>Lophotrochozoa</taxon>
        <taxon>Platyhelminthes</taxon>
        <taxon>Trematoda</taxon>
        <taxon>Digenea</taxon>
        <taxon>Opisthorchiida</taxon>
        <taxon>Opisthorchiata</taxon>
        <taxon>Opisthorchiidae</taxon>
        <taxon>Clonorchis</taxon>
    </lineage>
</organism>
<keyword evidence="2" id="KW-1185">Reference proteome</keyword>
<evidence type="ECO:0000313" key="2">
    <source>
        <dbReference type="Proteomes" id="UP000286415"/>
    </source>
</evidence>
<proteinExistence type="predicted"/>
<reference evidence="1 2" key="2">
    <citation type="journal article" date="2021" name="Genomics">
        <title>High-quality reference genome for Clonorchis sinensis.</title>
        <authorList>
            <person name="Young N.D."/>
            <person name="Stroehlein A.J."/>
            <person name="Kinkar L."/>
            <person name="Wang T."/>
            <person name="Sohn W.M."/>
            <person name="Chang B.C.H."/>
            <person name="Kaur P."/>
            <person name="Weisz D."/>
            <person name="Dudchenko O."/>
            <person name="Aiden E.L."/>
            <person name="Korhonen P.K."/>
            <person name="Gasser R.B."/>
        </authorList>
    </citation>
    <scope>NUCLEOTIDE SEQUENCE [LARGE SCALE GENOMIC DNA]</scope>
    <source>
        <strain evidence="1">Cs-k2</strain>
    </source>
</reference>
<protein>
    <submittedName>
        <fullName evidence="1">Uncharacterized protein</fullName>
    </submittedName>
</protein>
<name>A0A419PUM4_CLOSI</name>
<dbReference type="AlphaFoldDB" id="A0A419PUM4"/>
<dbReference type="OrthoDB" id="10531277at2759"/>
<dbReference type="InParanoid" id="A0A419PUM4"/>
<accession>A0A419PUM4</accession>
<dbReference type="Proteomes" id="UP000286415">
    <property type="component" value="Unassembled WGS sequence"/>
</dbReference>
<gene>
    <name evidence="1" type="ORF">CSKR_106781</name>
</gene>
<reference evidence="1 2" key="1">
    <citation type="journal article" date="2018" name="Biotechnol. Adv.">
        <title>Improved genomic resources and new bioinformatic workflow for the carcinogenic parasite Clonorchis sinensis: Biotechnological implications.</title>
        <authorList>
            <person name="Wang D."/>
            <person name="Korhonen P.K."/>
            <person name="Gasser R.B."/>
            <person name="Young N.D."/>
        </authorList>
    </citation>
    <scope>NUCLEOTIDE SEQUENCE [LARGE SCALE GENOMIC DNA]</scope>
    <source>
        <strain evidence="1">Cs-k2</strain>
    </source>
</reference>
<evidence type="ECO:0000313" key="1">
    <source>
        <dbReference type="EMBL" id="KAG5447746.1"/>
    </source>
</evidence>
<dbReference type="EMBL" id="NIRI02000042">
    <property type="protein sequence ID" value="KAG5447746.1"/>
    <property type="molecule type" value="Genomic_DNA"/>
</dbReference>
<comment type="caution">
    <text evidence="1">The sequence shown here is derived from an EMBL/GenBank/DDBJ whole genome shotgun (WGS) entry which is preliminary data.</text>
</comment>
<sequence>MSWARLLPVAKIFSIPRAFDAHQSSRFFLRLSPIWRLRDLLAPLHSLRAGLDFLVSIKTTDLDDIQWSCGRIGEVGQTALNTAPFTFCHASSTFQGGWVLMDSFTLFISAWSLLGCEMAQWLELEFTDQKVRGSKATSASRLPLSRLRVAWQLGTERVLQLNDYLHSEVTAFDPFSVVRLLTLYTFNNNNNRSAATPSRCLAAIPTERSTRAGMLPGCPSLGRRRGEEVEFEPRTFLSVNLRYNH</sequence>